<reference evidence="1" key="1">
    <citation type="journal article" date="2008" name="J. Bacteriol.">
        <title>Genetic and functional properties of the self-transmissible Yersinia enterocolitica plasmid pYE854, which mobilizes the virulence plasmid pYV.</title>
        <authorList>
            <person name="Hammerl J.A."/>
            <person name="Klein I."/>
            <person name="Lanka E."/>
            <person name="Appel B."/>
            <person name="Hertwig S."/>
        </authorList>
    </citation>
    <scope>NUCLEOTIDE SEQUENCE [LARGE SCALE GENOMIC DNA]</scope>
    <source>
        <strain evidence="1">29854</strain>
        <plasmid evidence="1">pYE854</plasmid>
    </source>
</reference>
<sequence length="53" mass="5697">MQSLALMVCPLMHCFGAWGVGETSILCLVLSLAPISSKLMLVSLLAQFSLWAD</sequence>
<organism evidence="1">
    <name type="scientific">Yersinia enterocolitica</name>
    <dbReference type="NCBI Taxonomy" id="630"/>
    <lineage>
        <taxon>Bacteria</taxon>
        <taxon>Pseudomonadati</taxon>
        <taxon>Pseudomonadota</taxon>
        <taxon>Gammaproteobacteria</taxon>
        <taxon>Enterobacterales</taxon>
        <taxon>Yersiniaceae</taxon>
        <taxon>Yersinia</taxon>
    </lineage>
</organism>
<accession>B0RKU8</accession>
<dbReference type="EMBL" id="AM905950">
    <property type="protein sequence ID" value="CAP20245.1"/>
    <property type="molecule type" value="Genomic_DNA"/>
</dbReference>
<keyword evidence="1" id="KW-0614">Plasmid</keyword>
<evidence type="ECO:0000313" key="1">
    <source>
        <dbReference type="EMBL" id="CAP20245.1"/>
    </source>
</evidence>
<name>B0RKU8_YEREN</name>
<dbReference type="AlphaFoldDB" id="B0RKU8"/>
<protein>
    <submittedName>
        <fullName evidence="1">Uncharacterized protein</fullName>
    </submittedName>
</protein>
<proteinExistence type="predicted"/>
<geneLocation type="plasmid" evidence="1">
    <name>pYE854</name>
</geneLocation>